<sequence length="353" mass="39596">MDIDLGFAEKARSTAWLSNRYFPSKLGGRPAWLELEDLPGISTLLCNKCRAPKSFLCQLYAPYDDIFNFHRTIYVFVCRNADCQEANKANNITALRAQLPRKNKFYSEEEPSEDGEPLPAIQCLKKLCAACGCYAPHTCSRCKSINYCSSAHQRAHWSQHKPDCGTITTISGSQSQLEDIVFPEYEIVMDSNPTDGKNESNEEDGEQERARLAEFEDLAASGKTGELKDVSEAELDKYFGSSAAVDDKTFRIFKMEIAAEPEQIVRYKRGGTPLWIANTTGTVDSQLQSVPNCSQCGGPRQFEFQIMPQTLVILKDDRLDWGVIAIYTCTTSCDIKGYVEEHVIKQDIVDKQS</sequence>
<evidence type="ECO:0000256" key="5">
    <source>
        <dbReference type="SAM" id="MobiDB-lite"/>
    </source>
</evidence>
<evidence type="ECO:0000256" key="4">
    <source>
        <dbReference type="PROSITE-ProRule" id="PRU00134"/>
    </source>
</evidence>
<dbReference type="RefSeq" id="XP_030368988.1">
    <property type="nucleotide sequence ID" value="XM_030513128.1"/>
</dbReference>
<protein>
    <submittedName>
        <fullName evidence="8">Programmed cell death protein 2</fullName>
    </submittedName>
</protein>
<feature type="region of interest" description="Disordered" evidence="5">
    <location>
        <begin position="190"/>
        <end position="209"/>
    </location>
</feature>
<organism evidence="7 8">
    <name type="scientific">Drosophila lebanonensis</name>
    <name type="common">Fruit fly</name>
    <name type="synonym">Scaptodrosophila lebanonensis</name>
    <dbReference type="NCBI Taxonomy" id="7225"/>
    <lineage>
        <taxon>Eukaryota</taxon>
        <taxon>Metazoa</taxon>
        <taxon>Ecdysozoa</taxon>
        <taxon>Arthropoda</taxon>
        <taxon>Hexapoda</taxon>
        <taxon>Insecta</taxon>
        <taxon>Pterygota</taxon>
        <taxon>Neoptera</taxon>
        <taxon>Endopterygota</taxon>
        <taxon>Diptera</taxon>
        <taxon>Brachycera</taxon>
        <taxon>Muscomorpha</taxon>
        <taxon>Ephydroidea</taxon>
        <taxon>Drosophilidae</taxon>
        <taxon>Scaptodrosophila</taxon>
    </lineage>
</organism>
<dbReference type="Proteomes" id="UP000504634">
    <property type="component" value="Unplaced"/>
</dbReference>
<dbReference type="InterPro" id="IPR002893">
    <property type="entry name" value="Znf_MYND"/>
</dbReference>
<feature type="domain" description="MYND-type" evidence="6">
    <location>
        <begin position="128"/>
        <end position="164"/>
    </location>
</feature>
<dbReference type="PANTHER" id="PTHR12298:SF4">
    <property type="entry name" value="PROGRAMMED CELL DEATH PROTEIN 2"/>
    <property type="match status" value="1"/>
</dbReference>
<dbReference type="AlphaFoldDB" id="A0A6J2T1A2"/>
<keyword evidence="3" id="KW-0862">Zinc</keyword>
<dbReference type="GeneID" id="115620024"/>
<dbReference type="GO" id="GO:0005737">
    <property type="term" value="C:cytoplasm"/>
    <property type="evidence" value="ECO:0007669"/>
    <property type="project" value="InterPro"/>
</dbReference>
<dbReference type="SUPFAM" id="SSF144232">
    <property type="entry name" value="HIT/MYND zinc finger-like"/>
    <property type="match status" value="1"/>
</dbReference>
<proteinExistence type="predicted"/>
<dbReference type="Pfam" id="PF04194">
    <property type="entry name" value="PDCD2_C"/>
    <property type="match status" value="1"/>
</dbReference>
<accession>A0A6J2T1A2</accession>
<evidence type="ECO:0000256" key="1">
    <source>
        <dbReference type="ARBA" id="ARBA00022723"/>
    </source>
</evidence>
<dbReference type="PROSITE" id="PS50865">
    <property type="entry name" value="ZF_MYND_2"/>
    <property type="match status" value="1"/>
</dbReference>
<evidence type="ECO:0000313" key="8">
    <source>
        <dbReference type="RefSeq" id="XP_030368988.1"/>
    </source>
</evidence>
<keyword evidence="7" id="KW-1185">Reference proteome</keyword>
<keyword evidence="2 4" id="KW-0863">Zinc-finger</keyword>
<dbReference type="InterPro" id="IPR007320">
    <property type="entry name" value="PDCD2_C"/>
</dbReference>
<dbReference type="CTD" id="45021"/>
<dbReference type="OrthoDB" id="443682at2759"/>
<reference evidence="8" key="1">
    <citation type="submission" date="2025-08" db="UniProtKB">
        <authorList>
            <consortium name="RefSeq"/>
        </authorList>
    </citation>
    <scope>IDENTIFICATION</scope>
    <source>
        <strain evidence="8">11010-0011.00</strain>
        <tissue evidence="8">Whole body</tissue>
    </source>
</reference>
<dbReference type="GO" id="GO:0005634">
    <property type="term" value="C:nucleus"/>
    <property type="evidence" value="ECO:0007669"/>
    <property type="project" value="TreeGrafter"/>
</dbReference>
<dbReference type="Gene3D" id="6.10.140.2220">
    <property type="match status" value="1"/>
</dbReference>
<keyword evidence="1" id="KW-0479">Metal-binding</keyword>
<name>A0A6J2T1A2_DROLE</name>
<evidence type="ECO:0000313" key="7">
    <source>
        <dbReference type="Proteomes" id="UP000504634"/>
    </source>
</evidence>
<dbReference type="PANTHER" id="PTHR12298">
    <property type="entry name" value="PCDC2 PROGRAMMED CELL DEATH PROTEIN 2 -RELATED"/>
    <property type="match status" value="1"/>
</dbReference>
<dbReference type="GO" id="GO:0008270">
    <property type="term" value="F:zinc ion binding"/>
    <property type="evidence" value="ECO:0007669"/>
    <property type="project" value="UniProtKB-KW"/>
</dbReference>
<evidence type="ECO:0000256" key="2">
    <source>
        <dbReference type="ARBA" id="ARBA00022771"/>
    </source>
</evidence>
<evidence type="ECO:0000259" key="6">
    <source>
        <dbReference type="PROSITE" id="PS50865"/>
    </source>
</evidence>
<evidence type="ECO:0000256" key="3">
    <source>
        <dbReference type="ARBA" id="ARBA00022833"/>
    </source>
</evidence>
<dbReference type="Pfam" id="PF01753">
    <property type="entry name" value="zf-MYND"/>
    <property type="match status" value="1"/>
</dbReference>
<gene>
    <name evidence="8" type="primary">LOC115620024</name>
</gene>